<dbReference type="GeneID" id="83003810"/>
<dbReference type="Proteomes" id="UP000284841">
    <property type="component" value="Unassembled WGS sequence"/>
</dbReference>
<proteinExistence type="predicted"/>
<sequence>MNKDNFKVIRGGLLDSANTSRKTFVSAYVTNTRLMGVLGMYIHFKLPDNKALFDLHQFFYFDAEEYGFETYDSVLGPDDGRVSEIESSLIGGLGGEKIDLTLREAQFILQEYVRLNRKENIPMPEGFAEYEFLLEEDIHMTEPELFILMCKQCVQIDSPYELINYFLMRCFGKDFGAAAYLTTQDFDLELFSDFRAGTFCKNTIDKGNAPNSYINESLVEFDDSYYVIVTHVELSQMRICNYERISAFRVSSAEAAMMLSRSEFVSVYKMLADASTFTATSTKLTPGAMVTKHDTGILYMIFHPNNKHVAKKEYRLNEDVLGMYFVSDSGQLISASYSLEEIRQLEIDLGTSSFGRKLIPTAKYEFQEPVLYEFIQSGFEDFELFVDAIKTGE</sequence>
<dbReference type="OrthoDB" id="2078434at2"/>
<keyword evidence="2" id="KW-1185">Reference proteome</keyword>
<evidence type="ECO:0000313" key="1">
    <source>
        <dbReference type="EMBL" id="RHJ84580.1"/>
    </source>
</evidence>
<dbReference type="RefSeq" id="WP_067535779.1">
    <property type="nucleotide sequence ID" value="NZ_AP025567.1"/>
</dbReference>
<comment type="caution">
    <text evidence="1">The sequence shown here is derived from an EMBL/GenBank/DDBJ whole genome shotgun (WGS) entry which is preliminary data.</text>
</comment>
<dbReference type="STRING" id="1776384.GCA_900086585_01431"/>
<accession>A0A415DVW0</accession>
<reference evidence="1 2" key="1">
    <citation type="submission" date="2018-08" db="EMBL/GenBank/DDBJ databases">
        <title>A genome reference for cultivated species of the human gut microbiota.</title>
        <authorList>
            <person name="Zou Y."/>
            <person name="Xue W."/>
            <person name="Luo G."/>
        </authorList>
    </citation>
    <scope>NUCLEOTIDE SEQUENCE [LARGE SCALE GENOMIC DNA]</scope>
    <source>
        <strain evidence="1 2">AM07-24</strain>
    </source>
</reference>
<dbReference type="EMBL" id="QRMS01000006">
    <property type="protein sequence ID" value="RHJ84580.1"/>
    <property type="molecule type" value="Genomic_DNA"/>
</dbReference>
<evidence type="ECO:0000313" key="2">
    <source>
        <dbReference type="Proteomes" id="UP000284841"/>
    </source>
</evidence>
<name>A0A415DVW0_9FIRM</name>
<dbReference type="AlphaFoldDB" id="A0A415DVW0"/>
<organism evidence="1 2">
    <name type="scientific">Emergencia timonensis</name>
    <dbReference type="NCBI Taxonomy" id="1776384"/>
    <lineage>
        <taxon>Bacteria</taxon>
        <taxon>Bacillati</taxon>
        <taxon>Bacillota</taxon>
        <taxon>Clostridia</taxon>
        <taxon>Peptostreptococcales</taxon>
        <taxon>Anaerovoracaceae</taxon>
        <taxon>Emergencia</taxon>
    </lineage>
</organism>
<protein>
    <submittedName>
        <fullName evidence="1">Uncharacterized protein</fullName>
    </submittedName>
</protein>
<gene>
    <name evidence="1" type="ORF">DW099_16510</name>
</gene>